<evidence type="ECO:0000256" key="2">
    <source>
        <dbReference type="ARBA" id="ARBA00022741"/>
    </source>
</evidence>
<dbReference type="Proteomes" id="UP000286317">
    <property type="component" value="Unassembled WGS sequence"/>
</dbReference>
<evidence type="ECO:0000256" key="5">
    <source>
        <dbReference type="RuleBase" id="RU361279"/>
    </source>
</evidence>
<comment type="caution">
    <text evidence="6">The sequence shown here is derived from an EMBL/GenBank/DDBJ whole genome shotgun (WGS) entry which is preliminary data.</text>
</comment>
<comment type="cofactor">
    <cofactor evidence="5">
        <name>Mg(2+)</name>
        <dbReference type="ChEBI" id="CHEBI:18420"/>
    </cofactor>
</comment>
<name>A0A418ICQ4_9STAP</name>
<dbReference type="OrthoDB" id="9801938at2"/>
<comment type="catalytic activity">
    <reaction evidence="5">
        <text>(6S)-5-formyl-5,6,7,8-tetrahydrofolate + ATP = (6R)-5,10-methenyltetrahydrofolate + ADP + phosphate</text>
        <dbReference type="Rhea" id="RHEA:10488"/>
        <dbReference type="ChEBI" id="CHEBI:30616"/>
        <dbReference type="ChEBI" id="CHEBI:43474"/>
        <dbReference type="ChEBI" id="CHEBI:57455"/>
        <dbReference type="ChEBI" id="CHEBI:57457"/>
        <dbReference type="ChEBI" id="CHEBI:456216"/>
        <dbReference type="EC" id="6.3.3.2"/>
    </reaction>
</comment>
<dbReference type="InterPro" id="IPR002698">
    <property type="entry name" value="FTHF_cligase"/>
</dbReference>
<dbReference type="GO" id="GO:0035999">
    <property type="term" value="P:tetrahydrofolate interconversion"/>
    <property type="evidence" value="ECO:0007669"/>
    <property type="project" value="TreeGrafter"/>
</dbReference>
<dbReference type="PANTHER" id="PTHR23407">
    <property type="entry name" value="ATPASE INHIBITOR/5-FORMYLTETRAHYDROFOLATE CYCLO-LIGASE"/>
    <property type="match status" value="1"/>
</dbReference>
<accession>A0A418ICQ4</accession>
<dbReference type="RefSeq" id="WP_119585883.1">
    <property type="nucleotide sequence ID" value="NZ_JAWVBH010000001.1"/>
</dbReference>
<dbReference type="EMBL" id="QXUF01000109">
    <property type="protein sequence ID" value="RIM97759.1"/>
    <property type="molecule type" value="Genomic_DNA"/>
</dbReference>
<dbReference type="GO" id="GO:0005524">
    <property type="term" value="F:ATP binding"/>
    <property type="evidence" value="ECO:0007669"/>
    <property type="project" value="UniProtKB-KW"/>
</dbReference>
<dbReference type="PANTHER" id="PTHR23407:SF1">
    <property type="entry name" value="5-FORMYLTETRAHYDROFOLATE CYCLO-LIGASE"/>
    <property type="match status" value="1"/>
</dbReference>
<dbReference type="GO" id="GO:0030272">
    <property type="term" value="F:5-formyltetrahydrofolate cyclo-ligase activity"/>
    <property type="evidence" value="ECO:0007669"/>
    <property type="project" value="UniProtKB-EC"/>
</dbReference>
<keyword evidence="7" id="KW-1185">Reference proteome</keyword>
<keyword evidence="5" id="KW-0460">Magnesium</keyword>
<dbReference type="GO" id="GO:0046872">
    <property type="term" value="F:metal ion binding"/>
    <property type="evidence" value="ECO:0007669"/>
    <property type="project" value="UniProtKB-KW"/>
</dbReference>
<evidence type="ECO:0000256" key="1">
    <source>
        <dbReference type="ARBA" id="ARBA00010638"/>
    </source>
</evidence>
<evidence type="ECO:0000313" key="6">
    <source>
        <dbReference type="EMBL" id="RIM97759.1"/>
    </source>
</evidence>
<feature type="binding site" evidence="4">
    <location>
        <position position="50"/>
    </location>
    <ligand>
        <name>substrate</name>
    </ligand>
</feature>
<dbReference type="AlphaFoldDB" id="A0A418ICQ4"/>
<dbReference type="EC" id="6.3.3.2" evidence="5"/>
<dbReference type="InterPro" id="IPR037171">
    <property type="entry name" value="NagB/RpiA_transferase-like"/>
</dbReference>
<dbReference type="Pfam" id="PF01812">
    <property type="entry name" value="5-FTHF_cyc-lig"/>
    <property type="match status" value="1"/>
</dbReference>
<evidence type="ECO:0000256" key="3">
    <source>
        <dbReference type="ARBA" id="ARBA00022840"/>
    </source>
</evidence>
<feature type="binding site" evidence="4">
    <location>
        <position position="55"/>
    </location>
    <ligand>
        <name>substrate</name>
    </ligand>
</feature>
<protein>
    <recommendedName>
        <fullName evidence="5">5-formyltetrahydrofolate cyclo-ligase</fullName>
        <ecNumber evidence="5">6.3.3.2</ecNumber>
    </recommendedName>
</protein>
<proteinExistence type="inferred from homology"/>
<organism evidence="6 7">
    <name type="scientific">Staphylococcus shinii</name>
    <dbReference type="NCBI Taxonomy" id="2912228"/>
    <lineage>
        <taxon>Bacteria</taxon>
        <taxon>Bacillati</taxon>
        <taxon>Bacillota</taxon>
        <taxon>Bacilli</taxon>
        <taxon>Bacillales</taxon>
        <taxon>Staphylococcaceae</taxon>
        <taxon>Staphylococcus</taxon>
    </lineage>
</organism>
<comment type="similarity">
    <text evidence="1 5">Belongs to the 5-formyltetrahydrofolate cyclo-ligase family.</text>
</comment>
<dbReference type="PIRSF" id="PIRSF006806">
    <property type="entry name" value="FTHF_cligase"/>
    <property type="match status" value="1"/>
</dbReference>
<dbReference type="NCBIfam" id="TIGR02727">
    <property type="entry name" value="MTHFS_bact"/>
    <property type="match status" value="1"/>
</dbReference>
<keyword evidence="3 4" id="KW-0067">ATP-binding</keyword>
<reference evidence="6 7" key="1">
    <citation type="journal article" date="2016" name="Front. Microbiol.">
        <title>Comprehensive Phylogenetic Analysis of Bovine Non-aureus Staphylococci Species Based on Whole-Genome Sequencing.</title>
        <authorList>
            <person name="Naushad S."/>
            <person name="Barkema H.W."/>
            <person name="Luby C."/>
            <person name="Condas L.A."/>
            <person name="Nobrega D.B."/>
            <person name="Carson D.A."/>
            <person name="De Buck J."/>
        </authorList>
    </citation>
    <scope>NUCLEOTIDE SEQUENCE [LARGE SCALE GENOMIC DNA]</scope>
    <source>
        <strain evidence="6 7">SNUC 4554</strain>
    </source>
</reference>
<evidence type="ECO:0000256" key="4">
    <source>
        <dbReference type="PIRSR" id="PIRSR006806-1"/>
    </source>
</evidence>
<keyword evidence="2 4" id="KW-0547">Nucleotide-binding</keyword>
<keyword evidence="5" id="KW-0479">Metal-binding</keyword>
<sequence>MSKKALRQKNINLMKQFMQQANKQEADQYLRDHFFKTDEYRLSQRIGIVLSMPHEVNTYPIIKQMIDDGKTVFVPETNYQIKDMTFKHVDDLNHIGPDDKGINHVNTKSEITNKLDLLVVPGVVFNSTGYRIGYGGGYFDKFLSNNKQPTISLLYDFQLNSFETEAHDEPVEKLIIATTK</sequence>
<feature type="binding site" evidence="4">
    <location>
        <begin position="3"/>
        <end position="7"/>
    </location>
    <ligand>
        <name>ATP</name>
        <dbReference type="ChEBI" id="CHEBI:30616"/>
    </ligand>
</feature>
<dbReference type="SUPFAM" id="SSF100950">
    <property type="entry name" value="NagB/RpiA/CoA transferase-like"/>
    <property type="match status" value="1"/>
</dbReference>
<gene>
    <name evidence="6" type="ORF">BU112_12265</name>
</gene>
<dbReference type="InterPro" id="IPR024185">
    <property type="entry name" value="FTHF_cligase-like_sf"/>
</dbReference>
<dbReference type="Gene3D" id="3.40.50.10420">
    <property type="entry name" value="NagB/RpiA/CoA transferase-like"/>
    <property type="match status" value="1"/>
</dbReference>
<dbReference type="GO" id="GO:0009396">
    <property type="term" value="P:folic acid-containing compound biosynthetic process"/>
    <property type="evidence" value="ECO:0007669"/>
    <property type="project" value="TreeGrafter"/>
</dbReference>
<keyword evidence="6" id="KW-0436">Ligase</keyword>
<evidence type="ECO:0000313" key="7">
    <source>
        <dbReference type="Proteomes" id="UP000286317"/>
    </source>
</evidence>